<keyword evidence="1" id="KW-0812">Transmembrane</keyword>
<reference evidence="3" key="1">
    <citation type="journal article" date="2019" name="Int. J. Syst. Evol. Microbiol.">
        <title>The Global Catalogue of Microorganisms (GCM) 10K type strain sequencing project: providing services to taxonomists for standard genome sequencing and annotation.</title>
        <authorList>
            <consortium name="The Broad Institute Genomics Platform"/>
            <consortium name="The Broad Institute Genome Sequencing Center for Infectious Disease"/>
            <person name="Wu L."/>
            <person name="Ma J."/>
        </authorList>
    </citation>
    <scope>NUCLEOTIDE SEQUENCE [LARGE SCALE GENOMIC DNA]</scope>
    <source>
        <strain evidence="3">CECT 8288</strain>
    </source>
</reference>
<organism evidence="2 3">
    <name type="scientific">Reinekea marina</name>
    <dbReference type="NCBI Taxonomy" id="1310421"/>
    <lineage>
        <taxon>Bacteria</taxon>
        <taxon>Pseudomonadati</taxon>
        <taxon>Pseudomonadota</taxon>
        <taxon>Gammaproteobacteria</taxon>
        <taxon>Oceanospirillales</taxon>
        <taxon>Saccharospirillaceae</taxon>
        <taxon>Reinekea</taxon>
    </lineage>
</organism>
<keyword evidence="3" id="KW-1185">Reference proteome</keyword>
<dbReference type="PANTHER" id="PTHR28026">
    <property type="entry name" value="DUF962 DOMAIN PROTEIN (AFU_ORTHOLOGUE AFUA_8G05310)"/>
    <property type="match status" value="1"/>
</dbReference>
<accession>A0ABV7WNM6</accession>
<feature type="transmembrane region" description="Helical" evidence="1">
    <location>
        <begin position="96"/>
        <end position="114"/>
    </location>
</feature>
<name>A0ABV7WNM6_9GAMM</name>
<proteinExistence type="predicted"/>
<feature type="transmembrane region" description="Helical" evidence="1">
    <location>
        <begin position="126"/>
        <end position="145"/>
    </location>
</feature>
<evidence type="ECO:0000256" key="1">
    <source>
        <dbReference type="SAM" id="Phobius"/>
    </source>
</evidence>
<keyword evidence="1" id="KW-1133">Transmembrane helix</keyword>
<evidence type="ECO:0000313" key="2">
    <source>
        <dbReference type="EMBL" id="MFC3700381.1"/>
    </source>
</evidence>
<dbReference type="InterPro" id="IPR009305">
    <property type="entry name" value="Mpo1-like"/>
</dbReference>
<feature type="transmembrane region" description="Helical" evidence="1">
    <location>
        <begin position="72"/>
        <end position="90"/>
    </location>
</feature>
<evidence type="ECO:0000313" key="3">
    <source>
        <dbReference type="Proteomes" id="UP001595710"/>
    </source>
</evidence>
<keyword evidence="1" id="KW-0472">Membrane</keyword>
<sequence length="152" mass="17278">MSRTIEQWLEAYGESHQNKRNKLIHWLCVPAITWTVLALFWSVHLPFSEWANLAVVFSLGALAFYSRISISIALGMVVFTLLCIGLIVWYEASFSLALWKVALSVFVVAWIGQFIGHKIEGKKPSFFEDIQFLLIGPAWLLGFIYKKLGIAL</sequence>
<dbReference type="RefSeq" id="WP_290282174.1">
    <property type="nucleotide sequence ID" value="NZ_JAUFQI010000001.1"/>
</dbReference>
<feature type="transmembrane region" description="Helical" evidence="1">
    <location>
        <begin position="23"/>
        <end position="41"/>
    </location>
</feature>
<dbReference type="PANTHER" id="PTHR28026:SF9">
    <property type="entry name" value="2-HYDROXY-PALMITIC ACID DIOXYGENASE MPO1"/>
    <property type="match status" value="1"/>
</dbReference>
<comment type="caution">
    <text evidence="2">The sequence shown here is derived from an EMBL/GenBank/DDBJ whole genome shotgun (WGS) entry which is preliminary data.</text>
</comment>
<gene>
    <name evidence="2" type="ORF">ACFOND_01915</name>
</gene>
<protein>
    <submittedName>
        <fullName evidence="2">DUF962 domain-containing protein</fullName>
    </submittedName>
</protein>
<dbReference type="EMBL" id="JBHRYN010000004">
    <property type="protein sequence ID" value="MFC3700381.1"/>
    <property type="molecule type" value="Genomic_DNA"/>
</dbReference>
<dbReference type="Pfam" id="PF06127">
    <property type="entry name" value="Mpo1-like"/>
    <property type="match status" value="1"/>
</dbReference>
<dbReference type="Proteomes" id="UP001595710">
    <property type="component" value="Unassembled WGS sequence"/>
</dbReference>